<name>A0ABX7QND2_9GAMM</name>
<evidence type="ECO:0000313" key="1">
    <source>
        <dbReference type="EMBL" id="QSX32226.1"/>
    </source>
</evidence>
<gene>
    <name evidence="1" type="ORF">JYB87_10580</name>
</gene>
<protein>
    <submittedName>
        <fullName evidence="1">DUF4177 domain-containing protein</fullName>
    </submittedName>
</protein>
<evidence type="ECO:0000313" key="2">
    <source>
        <dbReference type="Proteomes" id="UP000662770"/>
    </source>
</evidence>
<dbReference type="Proteomes" id="UP000662770">
    <property type="component" value="Chromosome"/>
</dbReference>
<organism evidence="1 2">
    <name type="scientific">Shewanella avicenniae</name>
    <dbReference type="NCBI Taxonomy" id="2814294"/>
    <lineage>
        <taxon>Bacteria</taxon>
        <taxon>Pseudomonadati</taxon>
        <taxon>Pseudomonadota</taxon>
        <taxon>Gammaproteobacteria</taxon>
        <taxon>Alteromonadales</taxon>
        <taxon>Shewanellaceae</taxon>
        <taxon>Shewanella</taxon>
    </lineage>
</organism>
<proteinExistence type="predicted"/>
<dbReference type="EMBL" id="CP071503">
    <property type="protein sequence ID" value="QSX32226.1"/>
    <property type="molecule type" value="Genomic_DNA"/>
</dbReference>
<accession>A0ABX7QND2</accession>
<reference evidence="1 2" key="1">
    <citation type="submission" date="2021-03" db="EMBL/GenBank/DDBJ databases">
        <title>Novel species identification of genus Shewanella.</title>
        <authorList>
            <person name="Liu G."/>
            <person name="Zhang Q."/>
        </authorList>
    </citation>
    <scope>NUCLEOTIDE SEQUENCE [LARGE SCALE GENOMIC DNA]</scope>
    <source>
        <strain evidence="1 2">FJAT-51800</strain>
    </source>
</reference>
<keyword evidence="2" id="KW-1185">Reference proteome</keyword>
<dbReference type="RefSeq" id="WP_207353471.1">
    <property type="nucleotide sequence ID" value="NZ_CP071503.1"/>
</dbReference>
<sequence>MQRVVEFKRRNFWSGRIHVAALNEQIAQYNAEGWRVVSVEPVPIPFGTVGSYLLLLENAH</sequence>